<dbReference type="EMBL" id="JAPDDS010000017">
    <property type="protein sequence ID" value="MCW1887417.1"/>
    <property type="molecule type" value="Genomic_DNA"/>
</dbReference>
<reference evidence="2 3" key="1">
    <citation type="submission" date="2022-10" db="EMBL/GenBank/DDBJ databases">
        <title>Luteolibacter flavescens strain MCCC 1K03193, whole genome shotgun sequencing project.</title>
        <authorList>
            <person name="Zhao G."/>
            <person name="Shen L."/>
        </authorList>
    </citation>
    <scope>NUCLEOTIDE SEQUENCE [LARGE SCALE GENOMIC DNA]</scope>
    <source>
        <strain evidence="2 3">MCCC 1K03193</strain>
    </source>
</reference>
<comment type="caution">
    <text evidence="2">The sequence shown here is derived from an EMBL/GenBank/DDBJ whole genome shotgun (WGS) entry which is preliminary data.</text>
</comment>
<feature type="signal peptide" evidence="1">
    <location>
        <begin position="1"/>
        <end position="19"/>
    </location>
</feature>
<keyword evidence="3" id="KW-1185">Reference proteome</keyword>
<organism evidence="2 3">
    <name type="scientific">Luteolibacter flavescens</name>
    <dbReference type="NCBI Taxonomy" id="1859460"/>
    <lineage>
        <taxon>Bacteria</taxon>
        <taxon>Pseudomonadati</taxon>
        <taxon>Verrucomicrobiota</taxon>
        <taxon>Verrucomicrobiia</taxon>
        <taxon>Verrucomicrobiales</taxon>
        <taxon>Verrucomicrobiaceae</taxon>
        <taxon>Luteolibacter</taxon>
    </lineage>
</organism>
<evidence type="ECO:0008006" key="4">
    <source>
        <dbReference type="Google" id="ProtNLM"/>
    </source>
</evidence>
<evidence type="ECO:0000313" key="3">
    <source>
        <dbReference type="Proteomes" id="UP001207930"/>
    </source>
</evidence>
<dbReference type="RefSeq" id="WP_264503372.1">
    <property type="nucleotide sequence ID" value="NZ_JAPDDS010000017.1"/>
</dbReference>
<accession>A0ABT3FV36</accession>
<feature type="chain" id="PRO_5047294110" description="Metallothionein" evidence="1">
    <location>
        <begin position="20"/>
        <end position="66"/>
    </location>
</feature>
<protein>
    <recommendedName>
        <fullName evidence="4">Metallothionein</fullName>
    </recommendedName>
</protein>
<proteinExistence type="predicted"/>
<evidence type="ECO:0000313" key="2">
    <source>
        <dbReference type="EMBL" id="MCW1887417.1"/>
    </source>
</evidence>
<keyword evidence="1" id="KW-0732">Signal</keyword>
<evidence type="ECO:0000256" key="1">
    <source>
        <dbReference type="SAM" id="SignalP"/>
    </source>
</evidence>
<dbReference type="Proteomes" id="UP001207930">
    <property type="component" value="Unassembled WGS sequence"/>
</dbReference>
<name>A0ABT3FV36_9BACT</name>
<gene>
    <name evidence="2" type="ORF">OKA04_21955</name>
</gene>
<sequence>MKFLPLLVLALASCSAPLARVSAPVSSCCDYSNAKCSPTGTCTACKNCKNCGHCKAGGTCSVCKKP</sequence>